<feature type="transmembrane region" description="Helical" evidence="1">
    <location>
        <begin position="136"/>
        <end position="155"/>
    </location>
</feature>
<evidence type="ECO:0000313" key="4">
    <source>
        <dbReference type="Proteomes" id="UP001209854"/>
    </source>
</evidence>
<sequence>MLLANSHTDLGKELIMKKRMYWLDNAKSIGIFLVVLGHLSIPSKLHNYIYAFHMPLFFFLSGVTFKHKNFELKEFMLKRARVLLFPYLVFGIATYLWWLAIGRNFGSGASTIMPLYRPLVGMLYSNGIDGWLIHNVPLWFLTCLFITECIFFSISKTVSKKTLLIIISLIAYFGYLLSSTNAPRLPWGINIVPMSQLFLCAGYLLKEFAGKNSLGRLPNSMITIATLALTYWLSYKNWGADMNHNHYGNLVIYVIAAIAGIIAIISFSKIIPPNSIMSYIGKNTLTILVLHGFVCTLLKGIFIFLLNFPLSEFNETLLLNLIIAVGSILALFPVAFFFGKKSTLSYR</sequence>
<dbReference type="InterPro" id="IPR052734">
    <property type="entry name" value="Nod_factor_acetyltransferase"/>
</dbReference>
<accession>A0ABT3MPT2</accession>
<organism evidence="3 4">
    <name type="scientific">Endozoicomonas gorgoniicola</name>
    <dbReference type="NCBI Taxonomy" id="1234144"/>
    <lineage>
        <taxon>Bacteria</taxon>
        <taxon>Pseudomonadati</taxon>
        <taxon>Pseudomonadota</taxon>
        <taxon>Gammaproteobacteria</taxon>
        <taxon>Oceanospirillales</taxon>
        <taxon>Endozoicomonadaceae</taxon>
        <taxon>Endozoicomonas</taxon>
    </lineage>
</organism>
<protein>
    <submittedName>
        <fullName evidence="3">Acyltransferase family protein</fullName>
    </submittedName>
</protein>
<feature type="transmembrane region" description="Helical" evidence="1">
    <location>
        <begin position="47"/>
        <end position="63"/>
    </location>
</feature>
<feature type="transmembrane region" description="Helical" evidence="1">
    <location>
        <begin position="317"/>
        <end position="338"/>
    </location>
</feature>
<feature type="transmembrane region" description="Helical" evidence="1">
    <location>
        <begin position="21"/>
        <end position="41"/>
    </location>
</feature>
<evidence type="ECO:0000256" key="1">
    <source>
        <dbReference type="SAM" id="Phobius"/>
    </source>
</evidence>
<comment type="caution">
    <text evidence="3">The sequence shown here is derived from an EMBL/GenBank/DDBJ whole genome shotgun (WGS) entry which is preliminary data.</text>
</comment>
<keyword evidence="3" id="KW-0012">Acyltransferase</keyword>
<evidence type="ECO:0000313" key="3">
    <source>
        <dbReference type="EMBL" id="MCW7551381.1"/>
    </source>
</evidence>
<dbReference type="PANTHER" id="PTHR37312">
    <property type="entry name" value="MEMBRANE-BOUND ACYLTRANSFERASE YKRP-RELATED"/>
    <property type="match status" value="1"/>
</dbReference>
<keyword evidence="1" id="KW-0472">Membrane</keyword>
<dbReference type="InterPro" id="IPR002656">
    <property type="entry name" value="Acyl_transf_3_dom"/>
</dbReference>
<reference evidence="3 4" key="1">
    <citation type="submission" date="2022-10" db="EMBL/GenBank/DDBJ databases">
        <title>High-quality genome sequences of two octocoral-associated bacteria, Endozoicomonas euniceicola EF212 and Endozoicomonas gorgoniicola PS125.</title>
        <authorList>
            <person name="Chiou Y.-J."/>
            <person name="Chen Y.-H."/>
        </authorList>
    </citation>
    <scope>NUCLEOTIDE SEQUENCE [LARGE SCALE GENOMIC DNA]</scope>
    <source>
        <strain evidence="3 4">PS125</strain>
    </source>
</reference>
<dbReference type="RefSeq" id="WP_262566439.1">
    <property type="nucleotide sequence ID" value="NZ_JAPFCC010000001.1"/>
</dbReference>
<feature type="transmembrane region" description="Helical" evidence="1">
    <location>
        <begin position="250"/>
        <end position="271"/>
    </location>
</feature>
<feature type="transmembrane region" description="Helical" evidence="1">
    <location>
        <begin position="217"/>
        <end position="235"/>
    </location>
</feature>
<dbReference type="GO" id="GO:0016746">
    <property type="term" value="F:acyltransferase activity"/>
    <property type="evidence" value="ECO:0007669"/>
    <property type="project" value="UniProtKB-KW"/>
</dbReference>
<dbReference type="PANTHER" id="PTHR37312:SF1">
    <property type="entry name" value="MEMBRANE-BOUND ACYLTRANSFERASE YKRP-RELATED"/>
    <property type="match status" value="1"/>
</dbReference>
<evidence type="ECO:0000259" key="2">
    <source>
        <dbReference type="Pfam" id="PF01757"/>
    </source>
</evidence>
<dbReference type="Pfam" id="PF01757">
    <property type="entry name" value="Acyl_transf_3"/>
    <property type="match status" value="1"/>
</dbReference>
<feature type="transmembrane region" description="Helical" evidence="1">
    <location>
        <begin position="84"/>
        <end position="101"/>
    </location>
</feature>
<dbReference type="EMBL" id="JAPFCC010000001">
    <property type="protein sequence ID" value="MCW7551381.1"/>
    <property type="molecule type" value="Genomic_DNA"/>
</dbReference>
<feature type="transmembrane region" description="Helical" evidence="1">
    <location>
        <begin position="283"/>
        <end position="305"/>
    </location>
</feature>
<keyword evidence="4" id="KW-1185">Reference proteome</keyword>
<proteinExistence type="predicted"/>
<feature type="transmembrane region" description="Helical" evidence="1">
    <location>
        <begin position="162"/>
        <end position="179"/>
    </location>
</feature>
<dbReference type="Proteomes" id="UP001209854">
    <property type="component" value="Unassembled WGS sequence"/>
</dbReference>
<name>A0ABT3MPT2_9GAMM</name>
<feature type="transmembrane region" description="Helical" evidence="1">
    <location>
        <begin position="185"/>
        <end position="205"/>
    </location>
</feature>
<gene>
    <name evidence="3" type="ORF">NX722_01740</name>
</gene>
<keyword evidence="1" id="KW-0812">Transmembrane</keyword>
<keyword evidence="1" id="KW-1133">Transmembrane helix</keyword>
<feature type="domain" description="Acyltransferase 3" evidence="2">
    <location>
        <begin position="21"/>
        <end position="331"/>
    </location>
</feature>
<keyword evidence="3" id="KW-0808">Transferase</keyword>